<sequence>MAQQPVYQHVVDHIQSIFNSGELGQLKADFKPSDKDSTPPSLTLLSMEEWGVVIQTDMLLTAYVQNSSGPWLIMGTRADRSGFAGGPLQSGSTDTSLGL</sequence>
<evidence type="ECO:0000313" key="2">
    <source>
        <dbReference type="Proteomes" id="UP000053593"/>
    </source>
</evidence>
<protein>
    <submittedName>
        <fullName evidence="1">Uncharacterized protein</fullName>
    </submittedName>
</protein>
<dbReference type="HOGENOM" id="CLU_2320657_0_0_1"/>
<dbReference type="EMBL" id="KN834800">
    <property type="protein sequence ID" value="KIK56091.1"/>
    <property type="molecule type" value="Genomic_DNA"/>
</dbReference>
<keyword evidence="2" id="KW-1185">Reference proteome</keyword>
<name>A0A0D0BMI5_9AGAR</name>
<evidence type="ECO:0000313" key="1">
    <source>
        <dbReference type="EMBL" id="KIK56091.1"/>
    </source>
</evidence>
<organism evidence="1 2">
    <name type="scientific">Collybiopsis luxurians FD-317 M1</name>
    <dbReference type="NCBI Taxonomy" id="944289"/>
    <lineage>
        <taxon>Eukaryota</taxon>
        <taxon>Fungi</taxon>
        <taxon>Dikarya</taxon>
        <taxon>Basidiomycota</taxon>
        <taxon>Agaricomycotina</taxon>
        <taxon>Agaricomycetes</taxon>
        <taxon>Agaricomycetidae</taxon>
        <taxon>Agaricales</taxon>
        <taxon>Marasmiineae</taxon>
        <taxon>Omphalotaceae</taxon>
        <taxon>Collybiopsis</taxon>
        <taxon>Collybiopsis luxurians</taxon>
    </lineage>
</organism>
<accession>A0A0D0BMI5</accession>
<dbReference type="AlphaFoldDB" id="A0A0D0BMI5"/>
<dbReference type="Proteomes" id="UP000053593">
    <property type="component" value="Unassembled WGS sequence"/>
</dbReference>
<gene>
    <name evidence="1" type="ORF">GYMLUDRAFT_248087</name>
</gene>
<reference evidence="1 2" key="1">
    <citation type="submission" date="2014-04" db="EMBL/GenBank/DDBJ databases">
        <title>Evolutionary Origins and Diversification of the Mycorrhizal Mutualists.</title>
        <authorList>
            <consortium name="DOE Joint Genome Institute"/>
            <consortium name="Mycorrhizal Genomics Consortium"/>
            <person name="Kohler A."/>
            <person name="Kuo A."/>
            <person name="Nagy L.G."/>
            <person name="Floudas D."/>
            <person name="Copeland A."/>
            <person name="Barry K.W."/>
            <person name="Cichocki N."/>
            <person name="Veneault-Fourrey C."/>
            <person name="LaButti K."/>
            <person name="Lindquist E.A."/>
            <person name="Lipzen A."/>
            <person name="Lundell T."/>
            <person name="Morin E."/>
            <person name="Murat C."/>
            <person name="Riley R."/>
            <person name="Ohm R."/>
            <person name="Sun H."/>
            <person name="Tunlid A."/>
            <person name="Henrissat B."/>
            <person name="Grigoriev I.V."/>
            <person name="Hibbett D.S."/>
            <person name="Martin F."/>
        </authorList>
    </citation>
    <scope>NUCLEOTIDE SEQUENCE [LARGE SCALE GENOMIC DNA]</scope>
    <source>
        <strain evidence="1 2">FD-317 M1</strain>
    </source>
</reference>
<proteinExistence type="predicted"/>